<dbReference type="Gene3D" id="3.30.60.270">
    <property type="match status" value="2"/>
</dbReference>
<keyword evidence="10" id="KW-0325">Glycoprotein</keyword>
<dbReference type="InterPro" id="IPR031778">
    <property type="entry name" value="Sortilin_N"/>
</dbReference>
<dbReference type="GO" id="GO:0006895">
    <property type="term" value="P:Golgi to endosome transport"/>
    <property type="evidence" value="ECO:0007669"/>
    <property type="project" value="TreeGrafter"/>
</dbReference>
<dbReference type="FunFam" id="2.10.70.80:FF:000001">
    <property type="entry name" value="Sortilin-related VPS10 domain-containing receptor 1"/>
    <property type="match status" value="1"/>
</dbReference>
<protein>
    <recommendedName>
        <fullName evidence="2">Vacuolar protein sorting/targeting protein 10</fullName>
    </recommendedName>
    <alternativeName>
        <fullName evidence="13">Carboxypeptidase Y receptor</fullName>
    </alternativeName>
    <alternativeName>
        <fullName evidence="12 14">Sortilin VPS10</fullName>
    </alternativeName>
</protein>
<organism evidence="19 20">
    <name type="scientific">Gymnopus androsaceus JB14</name>
    <dbReference type="NCBI Taxonomy" id="1447944"/>
    <lineage>
        <taxon>Eukaryota</taxon>
        <taxon>Fungi</taxon>
        <taxon>Dikarya</taxon>
        <taxon>Basidiomycota</taxon>
        <taxon>Agaricomycotina</taxon>
        <taxon>Agaricomycetes</taxon>
        <taxon>Agaricomycetidae</taxon>
        <taxon>Agaricales</taxon>
        <taxon>Marasmiineae</taxon>
        <taxon>Omphalotaceae</taxon>
        <taxon>Gymnopus</taxon>
    </lineage>
</organism>
<evidence type="ECO:0000259" key="18">
    <source>
        <dbReference type="SMART" id="SM00602"/>
    </source>
</evidence>
<dbReference type="EMBL" id="ML769798">
    <property type="protein sequence ID" value="KAE9387475.1"/>
    <property type="molecule type" value="Genomic_DNA"/>
</dbReference>
<evidence type="ECO:0000256" key="17">
    <source>
        <dbReference type="SAM" id="SignalP"/>
    </source>
</evidence>
<keyword evidence="4 17" id="KW-0732">Signal</keyword>
<dbReference type="OrthoDB" id="443634at2759"/>
<dbReference type="Gene3D" id="2.130.10.10">
    <property type="entry name" value="YVTN repeat-like/Quinoprotein amine dehydrogenase"/>
    <property type="match status" value="2"/>
</dbReference>
<evidence type="ECO:0000256" key="8">
    <source>
        <dbReference type="ARBA" id="ARBA00023136"/>
    </source>
</evidence>
<evidence type="ECO:0000256" key="7">
    <source>
        <dbReference type="ARBA" id="ARBA00023034"/>
    </source>
</evidence>
<dbReference type="Gene3D" id="2.10.70.80">
    <property type="match status" value="2"/>
</dbReference>
<dbReference type="GO" id="GO:0005794">
    <property type="term" value="C:Golgi apparatus"/>
    <property type="evidence" value="ECO:0007669"/>
    <property type="project" value="UniProtKB-SubCell"/>
</dbReference>
<evidence type="ECO:0000256" key="4">
    <source>
        <dbReference type="ARBA" id="ARBA00022729"/>
    </source>
</evidence>
<keyword evidence="20" id="KW-1185">Reference proteome</keyword>
<keyword evidence="9" id="KW-0675">Receptor</keyword>
<feature type="chain" id="PRO_5025628674" description="Vacuolar protein sorting/targeting protein 10" evidence="17">
    <location>
        <begin position="24"/>
        <end position="1406"/>
    </location>
</feature>
<evidence type="ECO:0000256" key="16">
    <source>
        <dbReference type="SAM" id="Phobius"/>
    </source>
</evidence>
<dbReference type="FunFam" id="3.30.60.270:FF:000005">
    <property type="entry name" value="Sortilin"/>
    <property type="match status" value="1"/>
</dbReference>
<evidence type="ECO:0000256" key="10">
    <source>
        <dbReference type="ARBA" id="ARBA00023180"/>
    </source>
</evidence>
<evidence type="ECO:0000313" key="20">
    <source>
        <dbReference type="Proteomes" id="UP000799118"/>
    </source>
</evidence>
<evidence type="ECO:0000256" key="14">
    <source>
        <dbReference type="ARBA" id="ARBA00031902"/>
    </source>
</evidence>
<name>A0A6A4GQE2_9AGAR</name>
<feature type="signal peptide" evidence="17">
    <location>
        <begin position="1"/>
        <end position="23"/>
    </location>
</feature>
<dbReference type="SUPFAM" id="SSF110296">
    <property type="entry name" value="Oligoxyloglucan reducing end-specific cellobiohydrolase"/>
    <property type="match status" value="2"/>
</dbReference>
<dbReference type="GO" id="GO:0016020">
    <property type="term" value="C:membrane"/>
    <property type="evidence" value="ECO:0007669"/>
    <property type="project" value="InterPro"/>
</dbReference>
<keyword evidence="3 16" id="KW-0812">Transmembrane</keyword>
<feature type="transmembrane region" description="Helical" evidence="16">
    <location>
        <begin position="1354"/>
        <end position="1376"/>
    </location>
</feature>
<dbReference type="SMART" id="SM00602">
    <property type="entry name" value="VPS10"/>
    <property type="match status" value="2"/>
</dbReference>
<evidence type="ECO:0000256" key="3">
    <source>
        <dbReference type="ARBA" id="ARBA00022692"/>
    </source>
</evidence>
<evidence type="ECO:0000256" key="2">
    <source>
        <dbReference type="ARBA" id="ARBA00015369"/>
    </source>
</evidence>
<sequence length="1406" mass="156986">MILGRLAKFLFSLTVFLVPLAVAQSPTHEITSFQNLPARLLFLKDTPTAIYHDVIEGIVYISQDEGKIWGLATGIPKGEAEMVIEHPFDKTYAFVITTGTTHYRTEDRGKTWRPFDMPVRPALVARPLSFHSDPSKYGYILYQGTECNKIGWGAVCHDVTYYTKEAFSDEPKVLLSETSRCQFAHSTEEFKHEAHPDLIYCVAFDTSSNTGEHSLSSSRLFSSTDFFQSENRVEELGIGKNAHGVFALAIVAKYAVVALKDLSDGNSGEMHLYVSVDTKTWAKAQFPHVSSARLKENGYTIVESSTHSLGVDVVLQDQRSIGTLFVSNSNGTFFVESLKDTNRNEMGFVDIEQLYGVDGVGIANVVANAEQVEGRGAPKLLKSVITFDDGSSWSPLKAPLYDADGARVQCTPNNVDCTLHLHSVTEPHNFGPIFSSPTPGYVMGVGSIGNTLLPYEDCDTFISTDAGLSWKMVQKQAYKYEFGDSGSVILAVNDKDGVNNVIYSLDMGETWKTYDIGVKLRARALATVPDATSQKFILVGQVSREDQDGKYGRYVVVFLDFAGIRTRECNDSDFEKWNARSGQSECLMGHKQWYNRRKPSANCYVGDKFTDPIEHVDNCPCTDADYECDFNYIRNGDNECIPVGPEPTAPGLCSTPSQTYEGSSGWRKIPGNTCTGGHKDDKVMKSCSNGQPHEGEVVHQTFEFPSEIAQYAYFRESATILVRLYDKTIWQSRNEGYTWNQLMPKHQFVAFYHHPHSSDRAYLLTNGKTFFSTTNSGRSWNMREAPAPPNTFRAPVLRFQPSADNLIWTGNVDCGMGLFENCHAEAWYTRDNGRKWDSIEKYVVNCAWALDTKLNADPTKILCESYQTKEGNQRFFSNNPLELIEGRGYYSRKKKLFDQVVGFTKFSEFLVVAEVSSSGRALELQVSLDGVNFAAGMFPPNMHPETHAYTVLESSTGSLFIHMTISEPPSPYWGTLLKSNSNGTYFVVSQENVNRDERGYVDFEKMIGLDGIALINIVANPVEATLSGRKTIASRITHNDGSTWKPLKSPTLDSQGNSYACSSTSCSLHVHGYTERSDPRATYSTPSVVGVIMAVGNVGESLASYSESDTFLSRDGGFTWEEVHKGAHIWEFGDSGGILIMANDEEPTDYVLFSVNQGADWQEYKFTDEKIRVRSIVTVPSDKSRRFILMGKYGSKQSQSVVVHIDFSALTTRQCVLKVEDPAHDDFELWSPSEDRARRCLFGQQTLYHRRLRDANCVVGDQRKEEARIENNCACTNADFECEFNYIRDANDKCVLAPGTTPLPNNASCSNDEEYWYERIAYRKTSYSTCEGGSRLDRGTPHACHEPGIQHHSIWFWLFVILISFGLAGLVGTYYYRRSGLARGSIRLPTDTEEGLEGDSSNLSTL</sequence>
<dbReference type="Pfam" id="PF15902">
    <property type="entry name" value="Sortilin-Vps10"/>
    <property type="match status" value="2"/>
</dbReference>
<dbReference type="PANTHER" id="PTHR12106">
    <property type="entry name" value="SORTILIN RELATED"/>
    <property type="match status" value="1"/>
</dbReference>
<comment type="function">
    <text evidence="11">Functions as a sorting receptor in the Golgi compartment required for the intracellular sorting and delivery of soluble vacuolar proteins, like carboxypeptidase Y (CPY) and proteinase A. Executes multiple rounds of sorting by cycling between the late Golgi and a prevacuolar endosome-like compartment.</text>
</comment>
<dbReference type="Pfam" id="PF15901">
    <property type="entry name" value="Sortilin_C"/>
    <property type="match status" value="2"/>
</dbReference>
<evidence type="ECO:0000256" key="11">
    <source>
        <dbReference type="ARBA" id="ARBA00025569"/>
    </source>
</evidence>
<evidence type="ECO:0000256" key="6">
    <source>
        <dbReference type="ARBA" id="ARBA00022989"/>
    </source>
</evidence>
<keyword evidence="7" id="KW-0333">Golgi apparatus</keyword>
<keyword evidence="5" id="KW-0677">Repeat</keyword>
<comment type="subcellular location">
    <subcellularLocation>
        <location evidence="1">Golgi apparatus</location>
        <location evidence="1">trans-Golgi network membrane</location>
    </subcellularLocation>
    <subcellularLocation>
        <location evidence="15">Prevacuolar compartment membrane</location>
    </subcellularLocation>
</comment>
<dbReference type="GO" id="GO:0006623">
    <property type="term" value="P:protein targeting to vacuole"/>
    <property type="evidence" value="ECO:0007669"/>
    <property type="project" value="TreeGrafter"/>
</dbReference>
<evidence type="ECO:0000256" key="9">
    <source>
        <dbReference type="ARBA" id="ARBA00023170"/>
    </source>
</evidence>
<evidence type="ECO:0000256" key="5">
    <source>
        <dbReference type="ARBA" id="ARBA00022737"/>
    </source>
</evidence>
<proteinExistence type="predicted"/>
<feature type="domain" description="VPS10" evidence="18">
    <location>
        <begin position="48"/>
        <end position="692"/>
    </location>
</feature>
<dbReference type="InterPro" id="IPR015943">
    <property type="entry name" value="WD40/YVTN_repeat-like_dom_sf"/>
</dbReference>
<dbReference type="GO" id="GO:0005829">
    <property type="term" value="C:cytosol"/>
    <property type="evidence" value="ECO:0007669"/>
    <property type="project" value="GOC"/>
</dbReference>
<evidence type="ECO:0000256" key="15">
    <source>
        <dbReference type="ARBA" id="ARBA00046293"/>
    </source>
</evidence>
<feature type="domain" description="VPS10" evidence="18">
    <location>
        <begin position="718"/>
        <end position="1351"/>
    </location>
</feature>
<reference evidence="19" key="1">
    <citation type="journal article" date="2019" name="Environ. Microbiol.">
        <title>Fungal ecological strategies reflected in gene transcription - a case study of two litter decomposers.</title>
        <authorList>
            <person name="Barbi F."/>
            <person name="Kohler A."/>
            <person name="Barry K."/>
            <person name="Baskaran P."/>
            <person name="Daum C."/>
            <person name="Fauchery L."/>
            <person name="Ihrmark K."/>
            <person name="Kuo A."/>
            <person name="LaButti K."/>
            <person name="Lipzen A."/>
            <person name="Morin E."/>
            <person name="Grigoriev I.V."/>
            <person name="Henrissat B."/>
            <person name="Lindahl B."/>
            <person name="Martin F."/>
        </authorList>
    </citation>
    <scope>NUCLEOTIDE SEQUENCE</scope>
    <source>
        <strain evidence="19">JB14</strain>
    </source>
</reference>
<keyword evidence="6 16" id="KW-1133">Transmembrane helix</keyword>
<evidence type="ECO:0000313" key="19">
    <source>
        <dbReference type="EMBL" id="KAE9387475.1"/>
    </source>
</evidence>
<accession>A0A6A4GQE2</accession>
<dbReference type="PANTHER" id="PTHR12106:SF27">
    <property type="entry name" value="SORTILIN-RELATED RECEPTOR"/>
    <property type="match status" value="1"/>
</dbReference>
<dbReference type="InterPro" id="IPR006581">
    <property type="entry name" value="VPS10"/>
</dbReference>
<evidence type="ECO:0000256" key="12">
    <source>
        <dbReference type="ARBA" id="ARBA00031250"/>
    </source>
</evidence>
<gene>
    <name evidence="19" type="ORF">BT96DRAFT_484983</name>
</gene>
<dbReference type="InterPro" id="IPR031777">
    <property type="entry name" value="Sortilin_C"/>
</dbReference>
<dbReference type="Proteomes" id="UP000799118">
    <property type="component" value="Unassembled WGS sequence"/>
</dbReference>
<dbReference type="GO" id="GO:0006896">
    <property type="term" value="P:Golgi to vacuole transport"/>
    <property type="evidence" value="ECO:0007669"/>
    <property type="project" value="TreeGrafter"/>
</dbReference>
<keyword evidence="8 16" id="KW-0472">Membrane</keyword>
<evidence type="ECO:0000256" key="1">
    <source>
        <dbReference type="ARBA" id="ARBA00004198"/>
    </source>
</evidence>
<dbReference type="InterPro" id="IPR050310">
    <property type="entry name" value="VPS10-sortilin"/>
</dbReference>
<evidence type="ECO:0000256" key="13">
    <source>
        <dbReference type="ARBA" id="ARBA00031354"/>
    </source>
</evidence>